<dbReference type="Pfam" id="PF13517">
    <property type="entry name" value="FG-GAP_3"/>
    <property type="match status" value="2"/>
</dbReference>
<evidence type="ECO:0000313" key="3">
    <source>
        <dbReference type="EMBL" id="CAF1471420.1"/>
    </source>
</evidence>
<dbReference type="InterPro" id="IPR028994">
    <property type="entry name" value="Integrin_alpha_N"/>
</dbReference>
<dbReference type="PANTHER" id="PTHR44103">
    <property type="entry name" value="PROPROTEIN CONVERTASE P"/>
    <property type="match status" value="1"/>
</dbReference>
<dbReference type="SUPFAM" id="SSF69318">
    <property type="entry name" value="Integrin alpha N-terminal domain"/>
    <property type="match status" value="1"/>
</dbReference>
<dbReference type="AlphaFoldDB" id="A0A814QSW8"/>
<reference evidence="2" key="1">
    <citation type="submission" date="2021-02" db="EMBL/GenBank/DDBJ databases">
        <authorList>
            <person name="Nowell W R."/>
        </authorList>
    </citation>
    <scope>NUCLEOTIDE SEQUENCE</scope>
</reference>
<evidence type="ECO:0008006" key="5">
    <source>
        <dbReference type="Google" id="ProtNLM"/>
    </source>
</evidence>
<dbReference type="OrthoDB" id="10041838at2759"/>
<gene>
    <name evidence="3" type="ORF">EDS130_LOCUS40819</name>
    <name evidence="2" type="ORF">XAT740_LOCUS19524</name>
</gene>
<organism evidence="2 4">
    <name type="scientific">Adineta ricciae</name>
    <name type="common">Rotifer</name>
    <dbReference type="NCBI Taxonomy" id="249248"/>
    <lineage>
        <taxon>Eukaryota</taxon>
        <taxon>Metazoa</taxon>
        <taxon>Spiralia</taxon>
        <taxon>Gnathifera</taxon>
        <taxon>Rotifera</taxon>
        <taxon>Eurotatoria</taxon>
        <taxon>Bdelloidea</taxon>
        <taxon>Adinetida</taxon>
        <taxon>Adinetidae</taxon>
        <taxon>Adineta</taxon>
    </lineage>
</organism>
<accession>A0A814QSW8</accession>
<dbReference type="InterPro" id="IPR013517">
    <property type="entry name" value="FG-GAP"/>
</dbReference>
<sequence>MAILKEKEYSTGINSNPIMVAVNDLDNDKNLDIVIANYRTHSIGIFYEFGNGSFQNEVQFSIGISRPIFVDSTDFNRDTFIDIIVIDYETNSISIFYGNPSTTFTKLFSYSTDYDSYPYSLAVGDLNNDQHLDIAITNYGTKNLHFLFFDENNTIKSQMTTSTDVDSCPTSVVLAHFNSDKLLDIAFTNFGTDEIGTLLNYEKRTFTTQRFYSVNSTSPYSIRISDFNGDNRISLALCDFNNDNRLDAFIINNDTGSVNILAEYFQGFAYPQLFNITYTTSFVVISDMNNDDILDVIILSQSNNTIMICFGSGDGSFANVTWYITGLSPTSLAIADLDNDTNIDVIVSNRDSNDIYIFLGNGNGTLRNLWILSNGSAP</sequence>
<dbReference type="PANTHER" id="PTHR44103:SF1">
    <property type="entry name" value="PROPROTEIN CONVERTASE P"/>
    <property type="match status" value="1"/>
</dbReference>
<evidence type="ECO:0000313" key="2">
    <source>
        <dbReference type="EMBL" id="CAF1123740.1"/>
    </source>
</evidence>
<proteinExistence type="predicted"/>
<dbReference type="Gene3D" id="2.130.10.130">
    <property type="entry name" value="Integrin alpha, N-terminal"/>
    <property type="match status" value="2"/>
</dbReference>
<dbReference type="Proteomes" id="UP000663852">
    <property type="component" value="Unassembled WGS sequence"/>
</dbReference>
<comment type="caution">
    <text evidence="2">The sequence shown here is derived from an EMBL/GenBank/DDBJ whole genome shotgun (WGS) entry which is preliminary data.</text>
</comment>
<protein>
    <recommendedName>
        <fullName evidence="5">VCBS repeat-containing protein</fullName>
    </recommendedName>
</protein>
<name>A0A814QSW8_ADIRI</name>
<dbReference type="EMBL" id="CAJNOJ010000508">
    <property type="protein sequence ID" value="CAF1471420.1"/>
    <property type="molecule type" value="Genomic_DNA"/>
</dbReference>
<dbReference type="EMBL" id="CAJNOR010001333">
    <property type="protein sequence ID" value="CAF1123740.1"/>
    <property type="molecule type" value="Genomic_DNA"/>
</dbReference>
<keyword evidence="1" id="KW-0732">Signal</keyword>
<evidence type="ECO:0000256" key="1">
    <source>
        <dbReference type="ARBA" id="ARBA00022729"/>
    </source>
</evidence>
<dbReference type="Proteomes" id="UP000663828">
    <property type="component" value="Unassembled WGS sequence"/>
</dbReference>
<evidence type="ECO:0000313" key="4">
    <source>
        <dbReference type="Proteomes" id="UP000663828"/>
    </source>
</evidence>
<keyword evidence="4" id="KW-1185">Reference proteome</keyword>